<dbReference type="EMBL" id="DS480448">
    <property type="protein sequence ID" value="EDO15713.1"/>
    <property type="molecule type" value="Genomic_DNA"/>
</dbReference>
<proteinExistence type="inferred from homology"/>
<dbReference type="HOGENOM" id="CLU_054067_0_0_1"/>
<dbReference type="GO" id="GO:0006974">
    <property type="term" value="P:DNA damage response"/>
    <property type="evidence" value="ECO:0007669"/>
    <property type="project" value="EnsemblFungi"/>
</dbReference>
<dbReference type="GeneID" id="5543801"/>
<dbReference type="STRING" id="436907.A7TPW5"/>
<dbReference type="Pfam" id="PF10521">
    <property type="entry name" value="Tti2"/>
    <property type="match status" value="1"/>
</dbReference>
<evidence type="ECO:0008006" key="4">
    <source>
        <dbReference type="Google" id="ProtNLM"/>
    </source>
</evidence>
<dbReference type="Proteomes" id="UP000000267">
    <property type="component" value="Unassembled WGS sequence"/>
</dbReference>
<evidence type="ECO:0000313" key="3">
    <source>
        <dbReference type="Proteomes" id="UP000000267"/>
    </source>
</evidence>
<dbReference type="OMA" id="SSNLWWI"/>
<dbReference type="OrthoDB" id="6417021at2759"/>
<dbReference type="GO" id="GO:0034605">
    <property type="term" value="P:cellular response to heat"/>
    <property type="evidence" value="ECO:0007669"/>
    <property type="project" value="EnsemblFungi"/>
</dbReference>
<organism evidence="3">
    <name type="scientific">Vanderwaltozyma polyspora (strain ATCC 22028 / DSM 70294 / BCRC 21397 / CBS 2163 / NBRC 10782 / NRRL Y-8283 / UCD 57-17)</name>
    <name type="common">Kluyveromyces polysporus</name>
    <dbReference type="NCBI Taxonomy" id="436907"/>
    <lineage>
        <taxon>Eukaryota</taxon>
        <taxon>Fungi</taxon>
        <taxon>Dikarya</taxon>
        <taxon>Ascomycota</taxon>
        <taxon>Saccharomycotina</taxon>
        <taxon>Saccharomycetes</taxon>
        <taxon>Saccharomycetales</taxon>
        <taxon>Saccharomycetaceae</taxon>
        <taxon>Vanderwaltozyma</taxon>
    </lineage>
</organism>
<dbReference type="InParanoid" id="A7TPW5"/>
<dbReference type="eggNOG" id="ENOG502QU79">
    <property type="taxonomic scope" value="Eukaryota"/>
</dbReference>
<evidence type="ECO:0000256" key="1">
    <source>
        <dbReference type="ARBA" id="ARBA00034736"/>
    </source>
</evidence>
<gene>
    <name evidence="2" type="ORF">Kpol_1000p26</name>
</gene>
<name>A7TPW5_VANPO</name>
<dbReference type="PhylomeDB" id="A7TPW5"/>
<dbReference type="GO" id="GO:0110078">
    <property type="term" value="C:TTT Hsp90 cochaperone complex"/>
    <property type="evidence" value="ECO:0007669"/>
    <property type="project" value="EnsemblFungi"/>
</dbReference>
<evidence type="ECO:0000313" key="2">
    <source>
        <dbReference type="EMBL" id="EDO15713.1"/>
    </source>
</evidence>
<keyword evidence="3" id="KW-1185">Reference proteome</keyword>
<dbReference type="InterPro" id="IPR018870">
    <property type="entry name" value="Tti2"/>
</dbReference>
<protein>
    <recommendedName>
        <fullName evidence="4">SPIN90/Ldb17 leucine-rich domain-containing protein</fullName>
    </recommendedName>
</protein>
<sequence>MEQLEDFINNYDYSKQNEVEYEILYEICMTFLDIIQTLPRDMVIKLLNIFSTFSLGMDKKSSICFNTLNQVLGCADDANSRWMLHGLIDHLQPLLLKCSNSGKTEGLRPNLGFSIKNDDLRTKWLDCGGLQSIPLFYTILRFMKRNEISSNLWWITPGILNLLDDTTDLERIKLGGVKLLQVLLEHTFAGSVVEDERWMSFPETGLFKLYEPILINMTYYLPPSYSSKETLMVFEMVFPTLELLYKREFNDNRAMYQKNLQKILSVVILQNVMPRVTYQYEDLTLYILNLTVELLNELQGASVIHLSRLIFNLGEYVIRNPFFTAFPSIMNETMRLIQTLIDITPEERLKCHNFDLYGLLFIMYEKNYQEGTLSEDRMTLMQEMIIELETKGCCLKDEEKNEIFQHKVEFKNLF</sequence>
<dbReference type="FunCoup" id="A7TPW5">
    <property type="interactions" value="20"/>
</dbReference>
<comment type="similarity">
    <text evidence="1">Belongs to the TTI2 family.</text>
</comment>
<dbReference type="KEGG" id="vpo:Kpol_1000p26"/>
<dbReference type="GO" id="GO:0071472">
    <property type="term" value="P:cellular response to salt stress"/>
    <property type="evidence" value="ECO:0007669"/>
    <property type="project" value="EnsemblFungi"/>
</dbReference>
<dbReference type="GO" id="GO:0031669">
    <property type="term" value="P:cellular response to nutrient levels"/>
    <property type="evidence" value="ECO:0007669"/>
    <property type="project" value="EnsemblFungi"/>
</dbReference>
<dbReference type="RefSeq" id="XP_001643571.1">
    <property type="nucleotide sequence ID" value="XM_001643521.1"/>
</dbReference>
<accession>A7TPW5</accession>
<reference evidence="2 3" key="1">
    <citation type="journal article" date="2007" name="Proc. Natl. Acad. Sci. U.S.A.">
        <title>Independent sorting-out of thousands of duplicated gene pairs in two yeast species descended from a whole-genome duplication.</title>
        <authorList>
            <person name="Scannell D.R."/>
            <person name="Frank A.C."/>
            <person name="Conant G.C."/>
            <person name="Byrne K.P."/>
            <person name="Woolfit M."/>
            <person name="Wolfe K.H."/>
        </authorList>
    </citation>
    <scope>NUCLEOTIDE SEQUENCE [LARGE SCALE GENOMIC DNA]</scope>
    <source>
        <strain evidence="3">ATCC 22028 / DSM 70294 / BCRC 21397 / CBS 2163 / NBRC 10782 / NRRL Y-8283 / UCD 57-17</strain>
    </source>
</reference>
<dbReference type="AlphaFoldDB" id="A7TPW5"/>